<feature type="binding site" evidence="15">
    <location>
        <position position="30"/>
    </location>
    <ligand>
        <name>a divalent metal cation</name>
        <dbReference type="ChEBI" id="CHEBI:60240"/>
    </ligand>
</feature>
<feature type="domain" description="SMP-30/Gluconolactonase/LRE-like region" evidence="16">
    <location>
        <begin position="28"/>
        <end position="285"/>
    </location>
</feature>
<dbReference type="SUPFAM" id="SSF63829">
    <property type="entry name" value="Calcium-dependent phosphotriesterase"/>
    <property type="match status" value="1"/>
</dbReference>
<evidence type="ECO:0000256" key="1">
    <source>
        <dbReference type="ARBA" id="ARBA00001589"/>
    </source>
</evidence>
<comment type="catalytic activity">
    <reaction evidence="1">
        <text>D-glucono-1,5-lactone + H2O = D-gluconate + H(+)</text>
        <dbReference type="Rhea" id="RHEA:10440"/>
        <dbReference type="ChEBI" id="CHEBI:15377"/>
        <dbReference type="ChEBI" id="CHEBI:15378"/>
        <dbReference type="ChEBI" id="CHEBI:16217"/>
        <dbReference type="ChEBI" id="CHEBI:18391"/>
        <dbReference type="EC" id="3.1.1.17"/>
    </reaction>
</comment>
<dbReference type="EC" id="3.1.1.17" evidence="7"/>
<feature type="active site" description="Proton donor/acceptor" evidence="14">
    <location>
        <position position="227"/>
    </location>
</feature>
<dbReference type="InterPro" id="IPR008367">
    <property type="entry name" value="Regucalcin"/>
</dbReference>
<feature type="binding site" evidence="15">
    <location>
        <position position="227"/>
    </location>
    <ligand>
        <name>a divalent metal cation</name>
        <dbReference type="ChEBI" id="CHEBI:60240"/>
    </ligand>
</feature>
<dbReference type="InterPro" id="IPR011042">
    <property type="entry name" value="6-blade_b-propeller_TolB-like"/>
</dbReference>
<dbReference type="PANTHER" id="PTHR10907:SF66">
    <property type="entry name" value="MIP34848P1-RELATED"/>
    <property type="match status" value="1"/>
</dbReference>
<evidence type="ECO:0000256" key="6">
    <source>
        <dbReference type="ARBA" id="ARBA00008853"/>
    </source>
</evidence>
<dbReference type="FunFam" id="2.120.10.30:FF:000027">
    <property type="entry name" value="Regucalcin homologue"/>
    <property type="match status" value="1"/>
</dbReference>
<name>A0AAW2I233_9NEOP</name>
<dbReference type="GO" id="GO:0030234">
    <property type="term" value="F:enzyme regulator activity"/>
    <property type="evidence" value="ECO:0007669"/>
    <property type="project" value="InterPro"/>
</dbReference>
<evidence type="ECO:0000313" key="17">
    <source>
        <dbReference type="EMBL" id="KAL0275841.1"/>
    </source>
</evidence>
<evidence type="ECO:0000256" key="8">
    <source>
        <dbReference type="ARBA" id="ARBA00016808"/>
    </source>
</evidence>
<evidence type="ECO:0000256" key="4">
    <source>
        <dbReference type="ARBA" id="ARBA00001946"/>
    </source>
</evidence>
<evidence type="ECO:0000256" key="5">
    <source>
        <dbReference type="ARBA" id="ARBA00004496"/>
    </source>
</evidence>
<comment type="cofactor">
    <cofactor evidence="15">
        <name>Zn(2+)</name>
        <dbReference type="ChEBI" id="CHEBI:29105"/>
    </cofactor>
    <text evidence="15">Binds 1 divalent metal cation per subunit.</text>
</comment>
<evidence type="ECO:0000256" key="14">
    <source>
        <dbReference type="PIRSR" id="PIRSR605511-1"/>
    </source>
</evidence>
<dbReference type="EMBL" id="JARGDH010000002">
    <property type="protein sequence ID" value="KAL0275841.1"/>
    <property type="molecule type" value="Genomic_DNA"/>
</dbReference>
<sequence length="324" mass="36383">MSMDRRVTFILTRMTNVKFEQITGPMECGEGPHWDSSRKCLYFVDINRSLVLRYVPETNEVFHAKVDGPSVSLIIPIKDTKDKFLIGVGRCIAIMTWDGVKETVTKNDLKVLYEVDEDKPNNRFNDGKTDARGRLFAGTMGAFINGAWEDARGSLFIFEANKKQRVVADGIGIANGLAWSLDYKHFYYIDSLAYRIDVFDYDLDTGEATNRRVLFDLKTNGVKGLPDGMCIDNCGNLWVALYEGGMMCLDPITKQVIHKFDLPGCHITSVAFGGENLDELYVTSAAQHMTPEERRTHPFFGCTFKIVGLGVKGLDGIPYSGIRR</sequence>
<dbReference type="GO" id="GO:0005509">
    <property type="term" value="F:calcium ion binding"/>
    <property type="evidence" value="ECO:0007669"/>
    <property type="project" value="InterPro"/>
</dbReference>
<proteinExistence type="inferred from homology"/>
<evidence type="ECO:0000256" key="2">
    <source>
        <dbReference type="ARBA" id="ARBA00001913"/>
    </source>
</evidence>
<comment type="cofactor">
    <cofactor evidence="4">
        <name>Mg(2+)</name>
        <dbReference type="ChEBI" id="CHEBI:18420"/>
    </cofactor>
</comment>
<comment type="subcellular location">
    <subcellularLocation>
        <location evidence="5">Cytoplasm</location>
    </subcellularLocation>
</comment>
<dbReference type="GO" id="GO:0004341">
    <property type="term" value="F:gluconolactonase activity"/>
    <property type="evidence" value="ECO:0007669"/>
    <property type="project" value="UniProtKB-EC"/>
</dbReference>
<keyword evidence="10 15" id="KW-0479">Metal-binding</keyword>
<feature type="binding site" evidence="15">
    <location>
        <position position="123"/>
    </location>
    <ligand>
        <name>substrate</name>
    </ligand>
</feature>
<comment type="similarity">
    <text evidence="6">Belongs to the SMP-30/CGR1 family.</text>
</comment>
<dbReference type="GO" id="GO:0005737">
    <property type="term" value="C:cytoplasm"/>
    <property type="evidence" value="ECO:0007669"/>
    <property type="project" value="UniProtKB-SubCell"/>
</dbReference>
<dbReference type="InterPro" id="IPR005511">
    <property type="entry name" value="SMP-30"/>
</dbReference>
<dbReference type="GO" id="GO:0019853">
    <property type="term" value="P:L-ascorbic acid biosynthetic process"/>
    <property type="evidence" value="ECO:0007669"/>
    <property type="project" value="TreeGrafter"/>
</dbReference>
<keyword evidence="9" id="KW-0963">Cytoplasm</keyword>
<comment type="cofactor">
    <cofactor evidence="2">
        <name>Ca(2+)</name>
        <dbReference type="ChEBI" id="CHEBI:29108"/>
    </cofactor>
</comment>
<dbReference type="PRINTS" id="PR01791">
    <property type="entry name" value="REGUCALCIN"/>
</dbReference>
<evidence type="ECO:0000259" key="16">
    <source>
        <dbReference type="Pfam" id="PF08450"/>
    </source>
</evidence>
<evidence type="ECO:0000256" key="3">
    <source>
        <dbReference type="ARBA" id="ARBA00001936"/>
    </source>
</evidence>
<dbReference type="Gene3D" id="2.120.10.30">
    <property type="entry name" value="TolB, C-terminal domain"/>
    <property type="match status" value="1"/>
</dbReference>
<keyword evidence="11" id="KW-0378">Hydrolase</keyword>
<comment type="cofactor">
    <cofactor evidence="3">
        <name>Mn(2+)</name>
        <dbReference type="ChEBI" id="CHEBI:29035"/>
    </cofactor>
</comment>
<dbReference type="PANTHER" id="PTHR10907">
    <property type="entry name" value="REGUCALCIN"/>
    <property type="match status" value="1"/>
</dbReference>
<protein>
    <recommendedName>
        <fullName evidence="8">Regucalcin</fullName>
        <ecNumber evidence="7">3.1.1.17</ecNumber>
    </recommendedName>
    <alternativeName>
        <fullName evidence="13">Gluconolactonase</fullName>
    </alternativeName>
</protein>
<dbReference type="InterPro" id="IPR013658">
    <property type="entry name" value="SGL"/>
</dbReference>
<evidence type="ECO:0000256" key="10">
    <source>
        <dbReference type="ARBA" id="ARBA00022723"/>
    </source>
</evidence>
<evidence type="ECO:0000256" key="11">
    <source>
        <dbReference type="ARBA" id="ARBA00022801"/>
    </source>
</evidence>
<organism evidence="17">
    <name type="scientific">Menopon gallinae</name>
    <name type="common">poultry shaft louse</name>
    <dbReference type="NCBI Taxonomy" id="328185"/>
    <lineage>
        <taxon>Eukaryota</taxon>
        <taxon>Metazoa</taxon>
        <taxon>Ecdysozoa</taxon>
        <taxon>Arthropoda</taxon>
        <taxon>Hexapoda</taxon>
        <taxon>Insecta</taxon>
        <taxon>Pterygota</taxon>
        <taxon>Neoptera</taxon>
        <taxon>Paraneoptera</taxon>
        <taxon>Psocodea</taxon>
        <taxon>Troctomorpha</taxon>
        <taxon>Phthiraptera</taxon>
        <taxon>Amblycera</taxon>
        <taxon>Menoponidae</taxon>
        <taxon>Menopon</taxon>
    </lineage>
</organism>
<dbReference type="Pfam" id="PF08450">
    <property type="entry name" value="SGL"/>
    <property type="match status" value="1"/>
</dbReference>
<dbReference type="AlphaFoldDB" id="A0AAW2I233"/>
<feature type="binding site" evidence="15">
    <location>
        <position position="125"/>
    </location>
    <ligand>
        <name>substrate</name>
    </ligand>
</feature>
<gene>
    <name evidence="17" type="ORF">PYX00_003569</name>
</gene>
<dbReference type="PRINTS" id="PR01790">
    <property type="entry name" value="SMP30FAMILY"/>
</dbReference>
<reference evidence="17" key="1">
    <citation type="journal article" date="2024" name="Gigascience">
        <title>Chromosome-level genome of the poultry shaft louse Menopon gallinae provides insight into the host-switching and adaptive evolution of parasitic lice.</title>
        <authorList>
            <person name="Xu Y."/>
            <person name="Ma L."/>
            <person name="Liu S."/>
            <person name="Liang Y."/>
            <person name="Liu Q."/>
            <person name="He Z."/>
            <person name="Tian L."/>
            <person name="Duan Y."/>
            <person name="Cai W."/>
            <person name="Li H."/>
            <person name="Song F."/>
        </authorList>
    </citation>
    <scope>NUCLEOTIDE SEQUENCE</scope>
    <source>
        <strain evidence="17">Cailab_2023a</strain>
    </source>
</reference>
<accession>A0AAW2I233</accession>
<keyword evidence="12" id="KW-0106">Calcium</keyword>
<evidence type="ECO:0000256" key="7">
    <source>
        <dbReference type="ARBA" id="ARBA00013227"/>
    </source>
</evidence>
<feature type="binding site" evidence="15">
    <location>
        <position position="175"/>
    </location>
    <ligand>
        <name>a divalent metal cation</name>
        <dbReference type="ChEBI" id="CHEBI:60240"/>
    </ligand>
</feature>
<comment type="caution">
    <text evidence="17">The sequence shown here is derived from an EMBL/GenBank/DDBJ whole genome shotgun (WGS) entry which is preliminary data.</text>
</comment>
<evidence type="ECO:0000256" key="13">
    <source>
        <dbReference type="ARBA" id="ARBA00032464"/>
    </source>
</evidence>
<keyword evidence="15" id="KW-0862">Zinc</keyword>
<evidence type="ECO:0000256" key="9">
    <source>
        <dbReference type="ARBA" id="ARBA00022490"/>
    </source>
</evidence>
<evidence type="ECO:0000256" key="15">
    <source>
        <dbReference type="PIRSR" id="PIRSR605511-2"/>
    </source>
</evidence>
<evidence type="ECO:0000256" key="12">
    <source>
        <dbReference type="ARBA" id="ARBA00022837"/>
    </source>
</evidence>